<dbReference type="SUPFAM" id="SSF51430">
    <property type="entry name" value="NAD(P)-linked oxidoreductase"/>
    <property type="match status" value="1"/>
</dbReference>
<dbReference type="PROSITE" id="PS00198">
    <property type="entry name" value="4FE4S_FER_1"/>
    <property type="match status" value="1"/>
</dbReference>
<dbReference type="SUPFAM" id="SSF46548">
    <property type="entry name" value="alpha-helical ferredoxin"/>
    <property type="match status" value="1"/>
</dbReference>
<evidence type="ECO:0000313" key="6">
    <source>
        <dbReference type="Proteomes" id="UP001204579"/>
    </source>
</evidence>
<feature type="domain" description="4Fe-4S ferredoxin-type" evidence="4">
    <location>
        <begin position="390"/>
        <end position="420"/>
    </location>
</feature>
<dbReference type="EMBL" id="JANRHJ010000021">
    <property type="protein sequence ID" value="MCR8875144.1"/>
    <property type="molecule type" value="Genomic_DNA"/>
</dbReference>
<organism evidence="5 6">
    <name type="scientific">Phocaeicola barnesiae</name>
    <dbReference type="NCBI Taxonomy" id="376804"/>
    <lineage>
        <taxon>Bacteria</taxon>
        <taxon>Pseudomonadati</taxon>
        <taxon>Bacteroidota</taxon>
        <taxon>Bacteroidia</taxon>
        <taxon>Bacteroidales</taxon>
        <taxon>Bacteroidaceae</taxon>
        <taxon>Phocaeicola</taxon>
    </lineage>
</organism>
<dbReference type="InterPro" id="IPR023210">
    <property type="entry name" value="NADP_OxRdtase_dom"/>
</dbReference>
<dbReference type="Proteomes" id="UP001204579">
    <property type="component" value="Unassembled WGS sequence"/>
</dbReference>
<evidence type="ECO:0000256" key="3">
    <source>
        <dbReference type="ARBA" id="ARBA00023014"/>
    </source>
</evidence>
<dbReference type="GO" id="GO:0046872">
    <property type="term" value="F:metal ion binding"/>
    <property type="evidence" value="ECO:0007669"/>
    <property type="project" value="UniProtKB-KW"/>
</dbReference>
<dbReference type="InterPro" id="IPR017900">
    <property type="entry name" value="4Fe4S_Fe_S_CS"/>
</dbReference>
<dbReference type="GO" id="GO:0051536">
    <property type="term" value="F:iron-sulfur cluster binding"/>
    <property type="evidence" value="ECO:0007669"/>
    <property type="project" value="UniProtKB-KW"/>
</dbReference>
<dbReference type="Pfam" id="PF13187">
    <property type="entry name" value="Fer4_9"/>
    <property type="match status" value="1"/>
</dbReference>
<dbReference type="CDD" id="cd19096">
    <property type="entry name" value="AKR_Fe-S_oxidoreductase"/>
    <property type="match status" value="1"/>
</dbReference>
<dbReference type="PANTHER" id="PTHR43312">
    <property type="entry name" value="D-THREO-ALDOSE 1-DEHYDROGENASE"/>
    <property type="match status" value="1"/>
</dbReference>
<dbReference type="PANTHER" id="PTHR43312:SF2">
    <property type="entry name" value="OXIDOREDUCTASE"/>
    <property type="match status" value="1"/>
</dbReference>
<dbReference type="RefSeq" id="WP_258336239.1">
    <property type="nucleotide sequence ID" value="NZ_JANRHJ010000021.1"/>
</dbReference>
<dbReference type="InterPro" id="IPR053135">
    <property type="entry name" value="AKR2_Oxidoreductase"/>
</dbReference>
<keyword evidence="3" id="KW-0411">Iron-sulfur</keyword>
<comment type="caution">
    <text evidence="5">The sequence shown here is derived from an EMBL/GenBank/DDBJ whole genome shotgun (WGS) entry which is preliminary data.</text>
</comment>
<name>A0AAW5NBE4_9BACT</name>
<evidence type="ECO:0000256" key="2">
    <source>
        <dbReference type="ARBA" id="ARBA00023004"/>
    </source>
</evidence>
<dbReference type="Gene3D" id="3.20.20.100">
    <property type="entry name" value="NADP-dependent oxidoreductase domain"/>
    <property type="match status" value="1"/>
</dbReference>
<sequence length="430" mass="48145">MDRRDFFKRTGLTLAAGALLGPRVLADEAEKRVVQEELSGKILNYNPRMQYRPMGRTGVDVSALGFGMLRLPMQANGSVDFDQSVAMVRRAIEGGVNYIDTGRVYLNGQSEQAVGKALAGGWRDRVYVTSKSPWWAMERPEDFEKFFDESRRAIGTDVIDFYHIHMIMHRGLNEKVVPYKLIEKMEKLKADGKIRFMGFSFHDRLQLFKKVVEASSAWDFCLIQHNYLDYEYEAGVLGPKYAAANGMGVAVMKPVRTGFLANLPQSMRDALHSTGVEKPDVEWALDYLWDIPEVSVAVSGMNSMADVEANLKYASKARPNMLTPDEREALGATIRAFRETPGHIDCTGCYQCIPCPHNVAIGYIFAYVYNNYLVHKDMKRAMSDYTIAMSPIQRGAPASACVNCGACLEKCPQGLDIPNLLARVKETMGK</sequence>
<dbReference type="PROSITE" id="PS51318">
    <property type="entry name" value="TAT"/>
    <property type="match status" value="1"/>
</dbReference>
<keyword evidence="1" id="KW-0479">Metal-binding</keyword>
<protein>
    <submittedName>
        <fullName evidence="5">Aldo/keto reductase</fullName>
    </submittedName>
</protein>
<dbReference type="InterPro" id="IPR017896">
    <property type="entry name" value="4Fe4S_Fe-S-bd"/>
</dbReference>
<proteinExistence type="predicted"/>
<evidence type="ECO:0000259" key="4">
    <source>
        <dbReference type="PROSITE" id="PS51379"/>
    </source>
</evidence>
<dbReference type="InterPro" id="IPR036812">
    <property type="entry name" value="NAD(P)_OxRdtase_dom_sf"/>
</dbReference>
<gene>
    <name evidence="5" type="ORF">NW209_14190</name>
</gene>
<evidence type="ECO:0000313" key="5">
    <source>
        <dbReference type="EMBL" id="MCR8875144.1"/>
    </source>
</evidence>
<dbReference type="PROSITE" id="PS51379">
    <property type="entry name" value="4FE4S_FER_2"/>
    <property type="match status" value="1"/>
</dbReference>
<keyword evidence="2" id="KW-0408">Iron</keyword>
<accession>A0AAW5NBE4</accession>
<evidence type="ECO:0000256" key="1">
    <source>
        <dbReference type="ARBA" id="ARBA00022723"/>
    </source>
</evidence>
<reference evidence="5 6" key="1">
    <citation type="submission" date="2022-08" db="EMBL/GenBank/DDBJ databases">
        <authorList>
            <person name="Zeman M."/>
            <person name="Kubasova T."/>
        </authorList>
    </citation>
    <scope>NUCLEOTIDE SEQUENCE [LARGE SCALE GENOMIC DNA]</scope>
    <source>
        <strain evidence="5 6">ET62</strain>
    </source>
</reference>
<dbReference type="InterPro" id="IPR006311">
    <property type="entry name" value="TAT_signal"/>
</dbReference>
<dbReference type="AlphaFoldDB" id="A0AAW5NBE4"/>
<dbReference type="Pfam" id="PF00248">
    <property type="entry name" value="Aldo_ket_red"/>
    <property type="match status" value="1"/>
</dbReference>
<keyword evidence="6" id="KW-1185">Reference proteome</keyword>